<dbReference type="KEGG" id="nsh:GXM_01327"/>
<name>A0A5P8VU31_9NOSO</name>
<organism evidence="1 2">
    <name type="scientific">Nostoc sphaeroides CCNUC1</name>
    <dbReference type="NCBI Taxonomy" id="2653204"/>
    <lineage>
        <taxon>Bacteria</taxon>
        <taxon>Bacillati</taxon>
        <taxon>Cyanobacteriota</taxon>
        <taxon>Cyanophyceae</taxon>
        <taxon>Nostocales</taxon>
        <taxon>Nostocaceae</taxon>
        <taxon>Nostoc</taxon>
    </lineage>
</organism>
<dbReference type="AlphaFoldDB" id="A0A5P8VU31"/>
<proteinExistence type="predicted"/>
<sequence>MNDVFINFSALYSLTNDLGFIVFQARNEKFVVSTLVIRK</sequence>
<evidence type="ECO:0000313" key="1">
    <source>
        <dbReference type="EMBL" id="QFS43854.1"/>
    </source>
</evidence>
<accession>A0A5P8VU31</accession>
<gene>
    <name evidence="1" type="ORF">GXM_01327</name>
</gene>
<protein>
    <submittedName>
        <fullName evidence="1">Uncharacterized protein</fullName>
    </submittedName>
</protein>
<reference evidence="1 2" key="1">
    <citation type="submission" date="2019-10" db="EMBL/GenBank/DDBJ databases">
        <title>Genomic and transcriptomic insights into the perfect genentic adaptation of a filamentous nitrogen-fixing cyanobacterium to rice fields.</title>
        <authorList>
            <person name="Chen Z."/>
        </authorList>
    </citation>
    <scope>NUCLEOTIDE SEQUENCE [LARGE SCALE GENOMIC DNA]</scope>
    <source>
        <strain evidence="1">CCNUC1</strain>
    </source>
</reference>
<dbReference type="EMBL" id="CP045226">
    <property type="protein sequence ID" value="QFS43854.1"/>
    <property type="molecule type" value="Genomic_DNA"/>
</dbReference>
<dbReference type="Proteomes" id="UP000326678">
    <property type="component" value="Chromosome Gxm1"/>
</dbReference>
<keyword evidence="2" id="KW-1185">Reference proteome</keyword>
<evidence type="ECO:0000313" key="2">
    <source>
        <dbReference type="Proteomes" id="UP000326678"/>
    </source>
</evidence>